<gene>
    <name evidence="5" type="ORF">IXC47_12475</name>
</gene>
<name>A0ABS0EUH9_9BURK</name>
<evidence type="ECO:0000256" key="2">
    <source>
        <dbReference type="ARBA" id="ARBA00022729"/>
    </source>
</evidence>
<dbReference type="RefSeq" id="WP_175624735.1">
    <property type="nucleotide sequence ID" value="NZ_JADOEL010000010.1"/>
</dbReference>
<dbReference type="Pfam" id="PF04333">
    <property type="entry name" value="MlaA"/>
    <property type="match status" value="1"/>
</dbReference>
<evidence type="ECO:0000313" key="5">
    <source>
        <dbReference type="EMBL" id="MBF8178497.1"/>
    </source>
</evidence>
<keyword evidence="6" id="KW-1185">Reference proteome</keyword>
<keyword evidence="2 4" id="KW-0732">Signal</keyword>
<dbReference type="EMBL" id="JADOEL010000010">
    <property type="protein sequence ID" value="MBF8178497.1"/>
    <property type="molecule type" value="Genomic_DNA"/>
</dbReference>
<dbReference type="InterPro" id="IPR007428">
    <property type="entry name" value="MlaA"/>
</dbReference>
<feature type="signal peptide" evidence="4">
    <location>
        <begin position="1"/>
        <end position="24"/>
    </location>
</feature>
<keyword evidence="5" id="KW-0449">Lipoprotein</keyword>
<reference evidence="5 6" key="1">
    <citation type="submission" date="2020-11" db="EMBL/GenBank/DDBJ databases">
        <title>WGS of Herminiimonas contaminans strain Marseille-Q4544 isolated from planarians Schmidtea mediterranea.</title>
        <authorList>
            <person name="Kangale L."/>
        </authorList>
    </citation>
    <scope>NUCLEOTIDE SEQUENCE [LARGE SCALE GENOMIC DNA]</scope>
    <source>
        <strain evidence="5 6">Marseille-Q4544</strain>
    </source>
</reference>
<feature type="region of interest" description="Disordered" evidence="3">
    <location>
        <begin position="221"/>
        <end position="240"/>
    </location>
</feature>
<proteinExistence type="inferred from homology"/>
<comment type="caution">
    <text evidence="5">The sequence shown here is derived from an EMBL/GenBank/DDBJ whole genome shotgun (WGS) entry which is preliminary data.</text>
</comment>
<sequence>MKNTSKTLLLASALLLGGCASSTANNQADPLEGFNRAMFSFNDTVDRVALKPAATAYQDVLPSFVQTGVNNFFGNIGDVWTMVNNFLQGKGEAGLSDVMRVAVNSTFGFGGILDIASEAGIQKHKEDFGQTLGKWGVGSGPYVVLPLFGPSTLRDTAALPVDIYGDAWTYVTPVDVRNVGAVVRVIDLRASALNATNLLEDVALDRYTFIRGAYLQRRESQVRDGADAKPTNDKAIGPQS</sequence>
<evidence type="ECO:0000256" key="1">
    <source>
        <dbReference type="ARBA" id="ARBA00010634"/>
    </source>
</evidence>
<comment type="similarity">
    <text evidence="1">Belongs to the MlaA family.</text>
</comment>
<dbReference type="PRINTS" id="PR01805">
    <property type="entry name" value="VACJLIPOPROT"/>
</dbReference>
<evidence type="ECO:0000256" key="4">
    <source>
        <dbReference type="SAM" id="SignalP"/>
    </source>
</evidence>
<feature type="compositionally biased region" description="Basic and acidic residues" evidence="3">
    <location>
        <begin position="221"/>
        <end position="232"/>
    </location>
</feature>
<evidence type="ECO:0000256" key="3">
    <source>
        <dbReference type="SAM" id="MobiDB-lite"/>
    </source>
</evidence>
<dbReference type="PANTHER" id="PTHR30035:SF3">
    <property type="entry name" value="INTERMEMBRANE PHOSPHOLIPID TRANSPORT SYSTEM LIPOPROTEIN MLAA"/>
    <property type="match status" value="1"/>
</dbReference>
<dbReference type="PANTHER" id="PTHR30035">
    <property type="entry name" value="LIPOPROTEIN VACJ-RELATED"/>
    <property type="match status" value="1"/>
</dbReference>
<protein>
    <submittedName>
        <fullName evidence="5">VacJ family lipoprotein</fullName>
    </submittedName>
</protein>
<evidence type="ECO:0000313" key="6">
    <source>
        <dbReference type="Proteomes" id="UP000657372"/>
    </source>
</evidence>
<dbReference type="PROSITE" id="PS51257">
    <property type="entry name" value="PROKAR_LIPOPROTEIN"/>
    <property type="match status" value="1"/>
</dbReference>
<organism evidence="5 6">
    <name type="scientific">Herminiimonas contaminans</name>
    <dbReference type="NCBI Taxonomy" id="1111140"/>
    <lineage>
        <taxon>Bacteria</taxon>
        <taxon>Pseudomonadati</taxon>
        <taxon>Pseudomonadota</taxon>
        <taxon>Betaproteobacteria</taxon>
        <taxon>Burkholderiales</taxon>
        <taxon>Oxalobacteraceae</taxon>
        <taxon>Herminiimonas</taxon>
    </lineage>
</organism>
<dbReference type="Proteomes" id="UP000657372">
    <property type="component" value="Unassembled WGS sequence"/>
</dbReference>
<feature type="chain" id="PRO_5046780373" evidence="4">
    <location>
        <begin position="25"/>
        <end position="240"/>
    </location>
</feature>
<accession>A0ABS0EUH9</accession>